<evidence type="ECO:0000313" key="2">
    <source>
        <dbReference type="Proteomes" id="UP001148629"/>
    </source>
</evidence>
<reference evidence="1" key="1">
    <citation type="submission" date="2022-08" db="EMBL/GenBank/DDBJ databases">
        <title>Genome Sequence of Fusarium decemcellulare.</title>
        <authorList>
            <person name="Buettner E."/>
        </authorList>
    </citation>
    <scope>NUCLEOTIDE SEQUENCE</scope>
    <source>
        <strain evidence="1">Babe19</strain>
    </source>
</reference>
<protein>
    <submittedName>
        <fullName evidence="1">Uncharacterized protein</fullName>
    </submittedName>
</protein>
<name>A0ACC1RXT9_9HYPO</name>
<dbReference type="EMBL" id="JANRMS010001486">
    <property type="protein sequence ID" value="KAJ3527916.1"/>
    <property type="molecule type" value="Genomic_DNA"/>
</dbReference>
<organism evidence="1 2">
    <name type="scientific">Fusarium decemcellulare</name>
    <dbReference type="NCBI Taxonomy" id="57161"/>
    <lineage>
        <taxon>Eukaryota</taxon>
        <taxon>Fungi</taxon>
        <taxon>Dikarya</taxon>
        <taxon>Ascomycota</taxon>
        <taxon>Pezizomycotina</taxon>
        <taxon>Sordariomycetes</taxon>
        <taxon>Hypocreomycetidae</taxon>
        <taxon>Hypocreales</taxon>
        <taxon>Nectriaceae</taxon>
        <taxon>Fusarium</taxon>
        <taxon>Fusarium decemcellulare species complex</taxon>
    </lineage>
</organism>
<keyword evidence="2" id="KW-1185">Reference proteome</keyword>
<dbReference type="Proteomes" id="UP001148629">
    <property type="component" value="Unassembled WGS sequence"/>
</dbReference>
<sequence length="275" mass="30109">MSTDPFHIRFVLLTVCVTNPGRRQRHSQVQEQEPAEPTQSKGASTSSDPSAQARAGAGVYFPLTRDSQLLHVISFNVSRAVLTNYFIISSIPLSTPRFCSVPRVLVLPSADEILLCSALGNPLNVTLPPALMPTPTQEQVPHPGWIDLFPSPQLRDNLILALQTFHINVEAFMLDLVGEAFDSLCSGGEDEEEVEAESSGTIQPVNEATTSNLGDSYIGEPGLVSWSDPWDITGWEVTEPFTRKWGFLLQGCRDVVAAANVWRDIRGEDPLVVKV</sequence>
<accession>A0ACC1RXT9</accession>
<evidence type="ECO:0000313" key="1">
    <source>
        <dbReference type="EMBL" id="KAJ3527916.1"/>
    </source>
</evidence>
<gene>
    <name evidence="1" type="ORF">NM208_g10472</name>
</gene>
<comment type="caution">
    <text evidence="1">The sequence shown here is derived from an EMBL/GenBank/DDBJ whole genome shotgun (WGS) entry which is preliminary data.</text>
</comment>
<proteinExistence type="predicted"/>